<dbReference type="Pfam" id="PF17657">
    <property type="entry name" value="DNA_pol3_finger"/>
    <property type="match status" value="1"/>
</dbReference>
<dbReference type="CDD" id="cd12113">
    <property type="entry name" value="PHP_PolIIIA_DnaE3"/>
    <property type="match status" value="1"/>
</dbReference>
<evidence type="ECO:0000256" key="6">
    <source>
        <dbReference type="ARBA" id="ARBA00022705"/>
    </source>
</evidence>
<dbReference type="Pfam" id="PF07733">
    <property type="entry name" value="DNA_pol3_alpha"/>
    <property type="match status" value="1"/>
</dbReference>
<dbReference type="Pfam" id="PF02811">
    <property type="entry name" value="PHP"/>
    <property type="match status" value="1"/>
</dbReference>
<gene>
    <name evidence="10" type="ordered locus">SULAZ_0041</name>
</gene>
<reference evidence="10 11" key="1">
    <citation type="journal article" date="2009" name="J. Bacteriol.">
        <title>Complete and draft genome sequences of six members of the Aquificales.</title>
        <authorList>
            <person name="Reysenbach A.L."/>
            <person name="Hamamura N."/>
            <person name="Podar M."/>
            <person name="Griffiths E."/>
            <person name="Ferreira S."/>
            <person name="Hochstein R."/>
            <person name="Heidelberg J."/>
            <person name="Johnson J."/>
            <person name="Mead D."/>
            <person name="Pohorille A."/>
            <person name="Sarmiento M."/>
            <person name="Schweighofer K."/>
            <person name="Seshadri R."/>
            <person name="Voytek M.A."/>
        </authorList>
    </citation>
    <scope>NUCLEOTIDE SEQUENCE [LARGE SCALE GENOMIC DNA]</scope>
    <source>
        <strain evidence="11">Az-Fu1 / DSM 15241 / OCM 825</strain>
    </source>
</reference>
<feature type="domain" description="Polymerase/histidinol phosphatase N-terminal" evidence="9">
    <location>
        <begin position="6"/>
        <end position="73"/>
    </location>
</feature>
<dbReference type="EC" id="2.7.7.7" evidence="2"/>
<dbReference type="InterPro" id="IPR004365">
    <property type="entry name" value="NA-bd_OB_tRNA"/>
</dbReference>
<keyword evidence="4 10" id="KW-0808">Transferase</keyword>
<dbReference type="GO" id="GO:0008408">
    <property type="term" value="F:3'-5' exonuclease activity"/>
    <property type="evidence" value="ECO:0007669"/>
    <property type="project" value="InterPro"/>
</dbReference>
<evidence type="ECO:0000313" key="11">
    <source>
        <dbReference type="Proteomes" id="UP000001369"/>
    </source>
</evidence>
<dbReference type="InterPro" id="IPR016195">
    <property type="entry name" value="Pol/histidinol_Pase-like"/>
</dbReference>
<evidence type="ECO:0000256" key="3">
    <source>
        <dbReference type="ARBA" id="ARBA00019114"/>
    </source>
</evidence>
<dbReference type="InterPro" id="IPR003141">
    <property type="entry name" value="Pol/His_phosphatase_N"/>
</dbReference>
<dbReference type="Gene3D" id="1.10.150.870">
    <property type="match status" value="1"/>
</dbReference>
<dbReference type="Pfam" id="PF01336">
    <property type="entry name" value="tRNA_anti-codon"/>
    <property type="match status" value="1"/>
</dbReference>
<keyword evidence="5 10" id="KW-0548">Nucleotidyltransferase</keyword>
<comment type="subcellular location">
    <subcellularLocation>
        <location evidence="1">Cytoplasm</location>
    </subcellularLocation>
</comment>
<name>C1DXC6_SULAA</name>
<dbReference type="GO" id="GO:0005737">
    <property type="term" value="C:cytoplasm"/>
    <property type="evidence" value="ECO:0007669"/>
    <property type="project" value="UniProtKB-SubCell"/>
</dbReference>
<dbReference type="InterPro" id="IPR011708">
    <property type="entry name" value="DNA_pol3_alpha_NTPase_dom"/>
</dbReference>
<dbReference type="InterPro" id="IPR041931">
    <property type="entry name" value="DNA_pol3_alpha_thumb_dom"/>
</dbReference>
<dbReference type="SUPFAM" id="SSF89550">
    <property type="entry name" value="PHP domain-like"/>
    <property type="match status" value="1"/>
</dbReference>
<evidence type="ECO:0000256" key="5">
    <source>
        <dbReference type="ARBA" id="ARBA00022695"/>
    </source>
</evidence>
<keyword evidence="7" id="KW-0239">DNA-directed DNA polymerase</keyword>
<dbReference type="RefSeq" id="WP_012673964.1">
    <property type="nucleotide sequence ID" value="NC_012438.1"/>
</dbReference>
<dbReference type="GO" id="GO:0003676">
    <property type="term" value="F:nucleic acid binding"/>
    <property type="evidence" value="ECO:0007669"/>
    <property type="project" value="InterPro"/>
</dbReference>
<evidence type="ECO:0000256" key="2">
    <source>
        <dbReference type="ARBA" id="ARBA00012417"/>
    </source>
</evidence>
<dbReference type="InterPro" id="IPR004805">
    <property type="entry name" value="DnaE2/DnaE/PolC"/>
</dbReference>
<dbReference type="KEGG" id="saf:SULAZ_0041"/>
<accession>C1DXC6</accession>
<dbReference type="SMART" id="SM00481">
    <property type="entry name" value="POLIIIAc"/>
    <property type="match status" value="1"/>
</dbReference>
<dbReference type="Gene3D" id="2.40.50.140">
    <property type="entry name" value="Nucleic acid-binding proteins"/>
    <property type="match status" value="1"/>
</dbReference>
<proteinExistence type="predicted"/>
<evidence type="ECO:0000256" key="8">
    <source>
        <dbReference type="ARBA" id="ARBA00049244"/>
    </source>
</evidence>
<keyword evidence="11" id="KW-1185">Reference proteome</keyword>
<evidence type="ECO:0000256" key="4">
    <source>
        <dbReference type="ARBA" id="ARBA00022679"/>
    </source>
</evidence>
<dbReference type="PANTHER" id="PTHR32294">
    <property type="entry name" value="DNA POLYMERASE III SUBUNIT ALPHA"/>
    <property type="match status" value="1"/>
</dbReference>
<dbReference type="Proteomes" id="UP000001369">
    <property type="component" value="Chromosome"/>
</dbReference>
<dbReference type="InterPro" id="IPR029460">
    <property type="entry name" value="DNAPol_HHH"/>
</dbReference>
<comment type="catalytic activity">
    <reaction evidence="8">
        <text>DNA(n) + a 2'-deoxyribonucleoside 5'-triphosphate = DNA(n+1) + diphosphate</text>
        <dbReference type="Rhea" id="RHEA:22508"/>
        <dbReference type="Rhea" id="RHEA-COMP:17339"/>
        <dbReference type="Rhea" id="RHEA-COMP:17340"/>
        <dbReference type="ChEBI" id="CHEBI:33019"/>
        <dbReference type="ChEBI" id="CHEBI:61560"/>
        <dbReference type="ChEBI" id="CHEBI:173112"/>
        <dbReference type="EC" id="2.7.7.7"/>
    </reaction>
</comment>
<organism evidence="10 11">
    <name type="scientific">Sulfurihydrogenibium azorense (strain DSM 15241 / OCM 825 / Az-Fu1)</name>
    <dbReference type="NCBI Taxonomy" id="204536"/>
    <lineage>
        <taxon>Bacteria</taxon>
        <taxon>Pseudomonadati</taxon>
        <taxon>Aquificota</taxon>
        <taxon>Aquificia</taxon>
        <taxon>Aquificales</taxon>
        <taxon>Hydrogenothermaceae</taxon>
        <taxon>Sulfurihydrogenibium</taxon>
    </lineage>
</organism>
<sequence>MGKDFVHLHLHTHYSLLDGAIKIKDLAKKAVEYGYKAVGLTDHGNIFGAVEFYQEMKSVGVKPIIGMESYFTNNRFEKKGEGSDDILTDKNYHLILFAKDKTGFKNLMKLSSLSYTEGFYYKPRIDWELLEKYHEGLICQTACLKGFIPNLLSKGQYEEAKKYAKRLKDIFGEDLYFEIQVNGLEEQEEANKGIIKLAKELGIKVVGTNDSHYLNPEDQPAHDVIKALQMKETLQSLQEKGKAFKVKGLHFTSPEEMYEKFKGYEEYLKNTMEIAEKCNVEIDTAETRGYLFPKYQIPGIENPTQEDIKAYFEKLSKEGLEKRLEKEKNLSKEKLQEYRERLQYEIDVINNMGFAEYFLIVQDFINYAKNNGIPVGPGRGSAGGSLVAYCLGITEIDPLKHGLIFERFLNPERISMPDIDVDFCMENREKVIRYVKDKYGEDSVAQIITFNFMKSKMVIRDVARVLGFPYQEADKIAKMILPGPIQGSTLTIDENLEANPDFRKLYETDPKVKQLLDLARKLEGSARHTGIHAAGIVIAPGPLDEYVPVYRDKDGNKATQFEMKTLEQLGLVKMDFLGLKTLTELDLMKKLIKERHGIEINYQDLPLDDENVYKLLQSGKTTGVFQLESKGMQDLLVRLKPTVFDEIIAILALFRPGPLMSGMVDEYIERKHGRKPIEYPFEEVKEVLKETYGLIVYQEQIMFMSNILSGFSMAEADTLRKAIGKKNPETMAKMKGRFVEGAVERGFDREKVEKLWDDIEKFASYSFNKSHSTAYAYLTYWTAWVKTYYTDEFFAVKLSTEVNDSKFLNLLIDMENFGIKLLPPDVNKSMAEFYIESPKNIRFGLARIKNVGESSAKEIVKEREKNGEFVDIFDFCERLDTKTANKRVLESLIKAGAFDFEKVDRAILLNNVDKAISSGQKARESKMAGQNSLFALTTTPVVNVKHTYEDTGIKKLTEREKLKYEKEVLGFYLSGHPINAYKKELKGKVAKIGEIYDLVFSGKRPEGDLKVKFAGVVDEIKLKKTKSGNTMMMFSFSDETGQIDCRAFPEKLENKDLLKDDNIVVLEGFIEIDDEQEKISMNVVNVEPIENFLKDIKGVKIKIPKEKAMNGLLPKLQQLFKEHRGDKDVVIHIYDRNFECEIQLHSDFCVNLEDEFKHKLLQYVAERDVMYF</sequence>
<evidence type="ECO:0000313" key="10">
    <source>
        <dbReference type="EMBL" id="ACN98642.1"/>
    </source>
</evidence>
<protein>
    <recommendedName>
        <fullName evidence="3">DNA polymerase III subunit alpha</fullName>
        <ecNumber evidence="2">2.7.7.7</ecNumber>
    </recommendedName>
</protein>
<dbReference type="InterPro" id="IPR012340">
    <property type="entry name" value="NA-bd_OB-fold"/>
</dbReference>
<dbReference type="GO" id="GO:0006260">
    <property type="term" value="P:DNA replication"/>
    <property type="evidence" value="ECO:0007669"/>
    <property type="project" value="UniProtKB-KW"/>
</dbReference>
<dbReference type="STRING" id="204536.SULAZ_0041"/>
<dbReference type="NCBIfam" id="TIGR00594">
    <property type="entry name" value="polc"/>
    <property type="match status" value="1"/>
</dbReference>
<evidence type="ECO:0000256" key="7">
    <source>
        <dbReference type="ARBA" id="ARBA00022932"/>
    </source>
</evidence>
<keyword evidence="6" id="KW-0235">DNA replication</keyword>
<dbReference type="PANTHER" id="PTHR32294:SF0">
    <property type="entry name" value="DNA POLYMERASE III SUBUNIT ALPHA"/>
    <property type="match status" value="1"/>
</dbReference>
<dbReference type="Gene3D" id="1.10.10.1600">
    <property type="entry name" value="Bacterial DNA polymerase III alpha subunit, thumb domain"/>
    <property type="match status" value="1"/>
</dbReference>
<dbReference type="InterPro" id="IPR004013">
    <property type="entry name" value="PHP_dom"/>
</dbReference>
<dbReference type="OrthoDB" id="9803237at2"/>
<dbReference type="Pfam" id="PF14579">
    <property type="entry name" value="HHH_6"/>
    <property type="match status" value="1"/>
</dbReference>
<evidence type="ECO:0000256" key="1">
    <source>
        <dbReference type="ARBA" id="ARBA00004496"/>
    </source>
</evidence>
<dbReference type="CDD" id="cd04485">
    <property type="entry name" value="DnaE_OBF"/>
    <property type="match status" value="1"/>
</dbReference>
<dbReference type="HOGENOM" id="CLU_001600_0_0_0"/>
<dbReference type="eggNOG" id="COG0587">
    <property type="taxonomic scope" value="Bacteria"/>
</dbReference>
<dbReference type="EMBL" id="CP001229">
    <property type="protein sequence ID" value="ACN98642.1"/>
    <property type="molecule type" value="Genomic_DNA"/>
</dbReference>
<dbReference type="GO" id="GO:0003887">
    <property type="term" value="F:DNA-directed DNA polymerase activity"/>
    <property type="evidence" value="ECO:0007669"/>
    <property type="project" value="UniProtKB-KW"/>
</dbReference>
<evidence type="ECO:0000259" key="9">
    <source>
        <dbReference type="SMART" id="SM00481"/>
    </source>
</evidence>
<dbReference type="NCBIfam" id="NF005298">
    <property type="entry name" value="PRK06826.1"/>
    <property type="match status" value="1"/>
</dbReference>
<dbReference type="NCBIfam" id="NF004226">
    <property type="entry name" value="PRK05673.1"/>
    <property type="match status" value="1"/>
</dbReference>
<dbReference type="Gene3D" id="3.20.20.140">
    <property type="entry name" value="Metal-dependent hydrolases"/>
    <property type="match status" value="1"/>
</dbReference>
<dbReference type="AlphaFoldDB" id="C1DXC6"/>
<dbReference type="InterPro" id="IPR040982">
    <property type="entry name" value="DNA_pol3_finger"/>
</dbReference>